<name>A0A5C4MT11_9ACTN</name>
<feature type="domain" description="DUF6542" evidence="3">
    <location>
        <begin position="31"/>
        <end position="143"/>
    </location>
</feature>
<sequence length="179" mass="19470">MQEWARLSRGPRRPNARHRKAWTARAAETDLTPRGVAVIAVVAAFSTAWLEIATTGRLGWFFDTMFVLVSTTNALAAARTALYAPMVVPPVVLLTLLLVIALVQPSAIDEPGTPPDASVVQMIVVALAHHAVALVLAFGLSLGAVAWRSSVRPPHAEDRRAEDRRRDVIRSEGRDPRNV</sequence>
<feature type="region of interest" description="Disordered" evidence="1">
    <location>
        <begin position="1"/>
        <end position="21"/>
    </location>
</feature>
<feature type="transmembrane region" description="Helical" evidence="2">
    <location>
        <begin position="83"/>
        <end position="103"/>
    </location>
</feature>
<feature type="compositionally biased region" description="Basic residues" evidence="1">
    <location>
        <begin position="9"/>
        <end position="21"/>
    </location>
</feature>
<evidence type="ECO:0000256" key="1">
    <source>
        <dbReference type="SAM" id="MobiDB-lite"/>
    </source>
</evidence>
<feature type="transmembrane region" description="Helical" evidence="2">
    <location>
        <begin position="35"/>
        <end position="52"/>
    </location>
</feature>
<dbReference type="Proteomes" id="UP000306740">
    <property type="component" value="Unassembled WGS sequence"/>
</dbReference>
<proteinExistence type="predicted"/>
<keyword evidence="2" id="KW-0812">Transmembrane</keyword>
<gene>
    <name evidence="5" type="ORF">FHE65_03045</name>
    <name evidence="4" type="ORF">FHE65_08100</name>
</gene>
<dbReference type="EMBL" id="VDFR01000039">
    <property type="protein sequence ID" value="TNC48080.1"/>
    <property type="molecule type" value="Genomic_DNA"/>
</dbReference>
<protein>
    <recommendedName>
        <fullName evidence="3">DUF6542 domain-containing protein</fullName>
    </recommendedName>
</protein>
<evidence type="ECO:0000313" key="6">
    <source>
        <dbReference type="Proteomes" id="UP000306740"/>
    </source>
</evidence>
<feature type="region of interest" description="Disordered" evidence="1">
    <location>
        <begin position="153"/>
        <end position="179"/>
    </location>
</feature>
<keyword evidence="2" id="KW-1133">Transmembrane helix</keyword>
<evidence type="ECO:0000313" key="5">
    <source>
        <dbReference type="EMBL" id="TNC50963.1"/>
    </source>
</evidence>
<keyword evidence="2" id="KW-0472">Membrane</keyword>
<dbReference type="InterPro" id="IPR046672">
    <property type="entry name" value="DUF6542"/>
</dbReference>
<dbReference type="EMBL" id="VDFR01000011">
    <property type="protein sequence ID" value="TNC50963.1"/>
    <property type="molecule type" value="Genomic_DNA"/>
</dbReference>
<evidence type="ECO:0000256" key="2">
    <source>
        <dbReference type="SAM" id="Phobius"/>
    </source>
</evidence>
<dbReference type="AlphaFoldDB" id="A0A5C4MT11"/>
<accession>A0A5C4MT11</accession>
<dbReference type="RefSeq" id="WP_139086467.1">
    <property type="nucleotide sequence ID" value="NZ_VDFR01000011.1"/>
</dbReference>
<organism evidence="4 6">
    <name type="scientific">Mumia zhuanghuii</name>
    <dbReference type="NCBI Taxonomy" id="2585211"/>
    <lineage>
        <taxon>Bacteria</taxon>
        <taxon>Bacillati</taxon>
        <taxon>Actinomycetota</taxon>
        <taxon>Actinomycetes</taxon>
        <taxon>Propionibacteriales</taxon>
        <taxon>Nocardioidaceae</taxon>
        <taxon>Mumia</taxon>
    </lineage>
</organism>
<reference evidence="4 6" key="1">
    <citation type="submission" date="2019-05" db="EMBL/GenBank/DDBJ databases">
        <title>Mumia sp. nov., isolated from the intestinal contents of plateau pika (Ochotona curzoniae) in the Qinghai-Tibet plateau of China.</title>
        <authorList>
            <person name="Tian Z."/>
        </authorList>
    </citation>
    <scope>NUCLEOTIDE SEQUENCE [LARGE SCALE GENOMIC DNA]</scope>
    <source>
        <strain evidence="6">527</strain>
        <strain evidence="4">Z527</strain>
    </source>
</reference>
<dbReference type="OrthoDB" id="9957115at2"/>
<dbReference type="Pfam" id="PF20177">
    <property type="entry name" value="DUF6542"/>
    <property type="match status" value="1"/>
</dbReference>
<feature type="compositionally biased region" description="Basic and acidic residues" evidence="1">
    <location>
        <begin position="154"/>
        <end position="179"/>
    </location>
</feature>
<evidence type="ECO:0000313" key="4">
    <source>
        <dbReference type="EMBL" id="TNC48080.1"/>
    </source>
</evidence>
<feature type="transmembrane region" description="Helical" evidence="2">
    <location>
        <begin position="123"/>
        <end position="147"/>
    </location>
</feature>
<evidence type="ECO:0000259" key="3">
    <source>
        <dbReference type="Pfam" id="PF20177"/>
    </source>
</evidence>
<comment type="caution">
    <text evidence="4">The sequence shown here is derived from an EMBL/GenBank/DDBJ whole genome shotgun (WGS) entry which is preliminary data.</text>
</comment>